<evidence type="ECO:0000256" key="6">
    <source>
        <dbReference type="SAM" id="Phobius"/>
    </source>
</evidence>
<feature type="transmembrane region" description="Helical" evidence="6">
    <location>
        <begin position="116"/>
        <end position="142"/>
    </location>
</feature>
<feature type="transmembrane region" description="Helical" evidence="6">
    <location>
        <begin position="71"/>
        <end position="95"/>
    </location>
</feature>
<dbReference type="AlphaFoldDB" id="A0A5C6RKE8"/>
<keyword evidence="4 6" id="KW-1133">Transmembrane helix</keyword>
<evidence type="ECO:0008006" key="9">
    <source>
        <dbReference type="Google" id="ProtNLM"/>
    </source>
</evidence>
<evidence type="ECO:0000256" key="5">
    <source>
        <dbReference type="ARBA" id="ARBA00023136"/>
    </source>
</evidence>
<feature type="transmembrane region" description="Helical" evidence="6">
    <location>
        <begin position="38"/>
        <end position="59"/>
    </location>
</feature>
<proteinExistence type="predicted"/>
<keyword evidence="3 6" id="KW-0812">Transmembrane</keyword>
<organism evidence="7 8">
    <name type="scientific">Phaeodactylibacter luteus</name>
    <dbReference type="NCBI Taxonomy" id="1564516"/>
    <lineage>
        <taxon>Bacteria</taxon>
        <taxon>Pseudomonadati</taxon>
        <taxon>Bacteroidota</taxon>
        <taxon>Saprospiria</taxon>
        <taxon>Saprospirales</taxon>
        <taxon>Haliscomenobacteraceae</taxon>
        <taxon>Phaeodactylibacter</taxon>
    </lineage>
</organism>
<keyword evidence="5 6" id="KW-0472">Membrane</keyword>
<comment type="subcellular location">
    <subcellularLocation>
        <location evidence="1">Cell membrane</location>
        <topology evidence="1">Multi-pass membrane protein</topology>
    </subcellularLocation>
</comment>
<dbReference type="EMBL" id="VOOR01000030">
    <property type="protein sequence ID" value="TXB62405.1"/>
    <property type="molecule type" value="Genomic_DNA"/>
</dbReference>
<feature type="transmembrane region" description="Helical" evidence="6">
    <location>
        <begin position="154"/>
        <end position="173"/>
    </location>
</feature>
<dbReference type="PANTHER" id="PTHR30086">
    <property type="entry name" value="ARGININE EXPORTER PROTEIN ARGO"/>
    <property type="match status" value="1"/>
</dbReference>
<dbReference type="GO" id="GO:0015171">
    <property type="term" value="F:amino acid transmembrane transporter activity"/>
    <property type="evidence" value="ECO:0007669"/>
    <property type="project" value="TreeGrafter"/>
</dbReference>
<protein>
    <recommendedName>
        <fullName evidence="9">LysE family translocator</fullName>
    </recommendedName>
</protein>
<keyword evidence="8" id="KW-1185">Reference proteome</keyword>
<evidence type="ECO:0000313" key="8">
    <source>
        <dbReference type="Proteomes" id="UP000321580"/>
    </source>
</evidence>
<feature type="transmembrane region" description="Helical" evidence="6">
    <location>
        <begin position="6"/>
        <end position="26"/>
    </location>
</feature>
<evidence type="ECO:0000256" key="1">
    <source>
        <dbReference type="ARBA" id="ARBA00004651"/>
    </source>
</evidence>
<dbReference type="PANTHER" id="PTHR30086:SF20">
    <property type="entry name" value="ARGININE EXPORTER PROTEIN ARGO-RELATED"/>
    <property type="match status" value="1"/>
</dbReference>
<accession>A0A5C6RKE8</accession>
<dbReference type="GO" id="GO:0005886">
    <property type="term" value="C:plasma membrane"/>
    <property type="evidence" value="ECO:0007669"/>
    <property type="project" value="UniProtKB-SubCell"/>
</dbReference>
<dbReference type="Pfam" id="PF01810">
    <property type="entry name" value="LysE"/>
    <property type="match status" value="1"/>
</dbReference>
<evidence type="ECO:0000256" key="4">
    <source>
        <dbReference type="ARBA" id="ARBA00022989"/>
    </source>
</evidence>
<evidence type="ECO:0000256" key="2">
    <source>
        <dbReference type="ARBA" id="ARBA00022475"/>
    </source>
</evidence>
<dbReference type="Proteomes" id="UP000321580">
    <property type="component" value="Unassembled WGS sequence"/>
</dbReference>
<reference evidence="7 8" key="1">
    <citation type="submission" date="2019-08" db="EMBL/GenBank/DDBJ databases">
        <title>Genome of Phaeodactylibacter luteus.</title>
        <authorList>
            <person name="Bowman J.P."/>
        </authorList>
    </citation>
    <scope>NUCLEOTIDE SEQUENCE [LARGE SCALE GENOMIC DNA]</scope>
    <source>
        <strain evidence="7 8">KCTC 42180</strain>
    </source>
</reference>
<dbReference type="InterPro" id="IPR001123">
    <property type="entry name" value="LeuE-type"/>
</dbReference>
<gene>
    <name evidence="7" type="ORF">FRY97_14075</name>
</gene>
<evidence type="ECO:0000313" key="7">
    <source>
        <dbReference type="EMBL" id="TXB62405.1"/>
    </source>
</evidence>
<comment type="caution">
    <text evidence="7">The sequence shown here is derived from an EMBL/GenBank/DDBJ whole genome shotgun (WGS) entry which is preliminary data.</text>
</comment>
<keyword evidence="2" id="KW-1003">Cell membrane</keyword>
<dbReference type="RefSeq" id="WP_147168191.1">
    <property type="nucleotide sequence ID" value="NZ_VOOR01000030.1"/>
</dbReference>
<name>A0A5C6RKE8_9BACT</name>
<sequence length="212" mass="23152">MNLILEGVKVGMILCFLIGPIFFAIVQAGVEEGFRAGAMLGLGIWVSDFLFILSVYLGLAYISQVVSGPNFTLYLGIGGSITLAAFGAGALLTAPRTGALPEWSRQTLRTSSYHSLWLKGFLINTVNPFTFFFWIGVASSMVVEEGLAPLDARFFFGGVLGTIIVTDVLKIVLAKRIRQWLRPVHLLWLRRISGGALILFAIVLLGRTLWSL</sequence>
<feature type="transmembrane region" description="Helical" evidence="6">
    <location>
        <begin position="194"/>
        <end position="210"/>
    </location>
</feature>
<evidence type="ECO:0000256" key="3">
    <source>
        <dbReference type="ARBA" id="ARBA00022692"/>
    </source>
</evidence>
<dbReference type="OrthoDB" id="679767at2"/>